<dbReference type="GO" id="GO:0016706">
    <property type="term" value="F:2-oxoglutarate-dependent dioxygenase activity"/>
    <property type="evidence" value="ECO:0007669"/>
    <property type="project" value="UniProtKB-ARBA"/>
</dbReference>
<sequence>MAKPGGVNHHESKITDENGLRRTILVPVVQDLSRTKALPQQFIQRQPTAIATSAFTPAVIDMAGLRDGLDSSSRAVELQKLGREARDWGLFLIENHGLVLSDVEQSVRGFFELPFQEKKRSVGTYMSVDNLGYGRSYVKSEDQVLDWIDRLAMKVAPKAATDGLAVWPIKPPNFRWAMEKYAEGAREILDELLQALAEALSLDRRAFSQYFDHESSEINVRINYYPPSPNPASTLGITAHSDASSLTLLTQFESSNGLQIFKDDRWFTVQWPCNTLLVNIGDLMEIMSNGVLRSPWHRAATQSEVERFSVALFYNPPGGIEIEPMQDGICGGGGYRKVVAREYIENYHKVSPAPYKQPIMFAKEDE</sequence>
<comment type="similarity">
    <text evidence="1 4">Belongs to the iron/ascorbate-dependent oxidoreductase family.</text>
</comment>
<dbReference type="Pfam" id="PF03171">
    <property type="entry name" value="2OG-FeII_Oxy"/>
    <property type="match status" value="1"/>
</dbReference>
<gene>
    <name evidence="6" type="ORF">F511_32404</name>
</gene>
<proteinExistence type="inferred from homology"/>
<accession>A0A2Z7C2V1</accession>
<name>A0A2Z7C2V1_9LAMI</name>
<dbReference type="Pfam" id="PF14226">
    <property type="entry name" value="DIOX_N"/>
    <property type="match status" value="1"/>
</dbReference>
<dbReference type="InterPro" id="IPR050295">
    <property type="entry name" value="Plant_2OG-oxidoreductases"/>
</dbReference>
<dbReference type="GO" id="GO:0002238">
    <property type="term" value="P:response to molecule of fungal origin"/>
    <property type="evidence" value="ECO:0007669"/>
    <property type="project" value="UniProtKB-ARBA"/>
</dbReference>
<evidence type="ECO:0000313" key="7">
    <source>
        <dbReference type="Proteomes" id="UP000250235"/>
    </source>
</evidence>
<dbReference type="InterPro" id="IPR044861">
    <property type="entry name" value="IPNS-like_FE2OG_OXY"/>
</dbReference>
<evidence type="ECO:0000256" key="3">
    <source>
        <dbReference type="ARBA" id="ARBA00023004"/>
    </source>
</evidence>
<protein>
    <recommendedName>
        <fullName evidence="5">Fe2OG dioxygenase domain-containing protein</fullName>
    </recommendedName>
</protein>
<keyword evidence="4" id="KW-0560">Oxidoreductase</keyword>
<dbReference type="Proteomes" id="UP000250235">
    <property type="component" value="Unassembled WGS sequence"/>
</dbReference>
<evidence type="ECO:0000256" key="2">
    <source>
        <dbReference type="ARBA" id="ARBA00022723"/>
    </source>
</evidence>
<dbReference type="InterPro" id="IPR027443">
    <property type="entry name" value="IPNS-like_sf"/>
</dbReference>
<evidence type="ECO:0000256" key="1">
    <source>
        <dbReference type="ARBA" id="ARBA00008056"/>
    </source>
</evidence>
<dbReference type="GO" id="GO:0009805">
    <property type="term" value="P:coumarin biosynthetic process"/>
    <property type="evidence" value="ECO:0007669"/>
    <property type="project" value="UniProtKB-ARBA"/>
</dbReference>
<keyword evidence="3 4" id="KW-0408">Iron</keyword>
<dbReference type="OrthoDB" id="288590at2759"/>
<evidence type="ECO:0000259" key="5">
    <source>
        <dbReference type="PROSITE" id="PS51471"/>
    </source>
</evidence>
<feature type="domain" description="Fe2OG dioxygenase" evidence="5">
    <location>
        <begin position="212"/>
        <end position="316"/>
    </location>
</feature>
<dbReference type="SUPFAM" id="SSF51197">
    <property type="entry name" value="Clavaminate synthase-like"/>
    <property type="match status" value="1"/>
</dbReference>
<dbReference type="PANTHER" id="PTHR47991">
    <property type="entry name" value="OXOGLUTARATE/IRON-DEPENDENT DIOXYGENASE"/>
    <property type="match status" value="1"/>
</dbReference>
<dbReference type="InterPro" id="IPR005123">
    <property type="entry name" value="Oxoglu/Fe-dep_dioxygenase_dom"/>
</dbReference>
<dbReference type="EMBL" id="KV001720">
    <property type="protein sequence ID" value="KZV38837.1"/>
    <property type="molecule type" value="Genomic_DNA"/>
</dbReference>
<keyword evidence="2 4" id="KW-0479">Metal-binding</keyword>
<evidence type="ECO:0000256" key="4">
    <source>
        <dbReference type="RuleBase" id="RU003682"/>
    </source>
</evidence>
<evidence type="ECO:0000313" key="6">
    <source>
        <dbReference type="EMBL" id="KZV38837.1"/>
    </source>
</evidence>
<dbReference type="AlphaFoldDB" id="A0A2Z7C2V1"/>
<dbReference type="Gene3D" id="2.60.120.330">
    <property type="entry name" value="B-lactam Antibiotic, Isopenicillin N Synthase, Chain"/>
    <property type="match status" value="1"/>
</dbReference>
<dbReference type="InterPro" id="IPR026992">
    <property type="entry name" value="DIOX_N"/>
</dbReference>
<keyword evidence="7" id="KW-1185">Reference proteome</keyword>
<dbReference type="GO" id="GO:0046872">
    <property type="term" value="F:metal ion binding"/>
    <property type="evidence" value="ECO:0007669"/>
    <property type="project" value="UniProtKB-KW"/>
</dbReference>
<reference evidence="6 7" key="1">
    <citation type="journal article" date="2015" name="Proc. Natl. Acad. Sci. U.S.A.">
        <title>The resurrection genome of Boea hygrometrica: A blueprint for survival of dehydration.</title>
        <authorList>
            <person name="Xiao L."/>
            <person name="Yang G."/>
            <person name="Zhang L."/>
            <person name="Yang X."/>
            <person name="Zhao S."/>
            <person name="Ji Z."/>
            <person name="Zhou Q."/>
            <person name="Hu M."/>
            <person name="Wang Y."/>
            <person name="Chen M."/>
            <person name="Xu Y."/>
            <person name="Jin H."/>
            <person name="Xiao X."/>
            <person name="Hu G."/>
            <person name="Bao F."/>
            <person name="Hu Y."/>
            <person name="Wan P."/>
            <person name="Li L."/>
            <person name="Deng X."/>
            <person name="Kuang T."/>
            <person name="Xiang C."/>
            <person name="Zhu J.K."/>
            <person name="Oliver M.J."/>
            <person name="He Y."/>
        </authorList>
    </citation>
    <scope>NUCLEOTIDE SEQUENCE [LARGE SCALE GENOMIC DNA]</scope>
    <source>
        <strain evidence="7">cv. XS01</strain>
    </source>
</reference>
<dbReference type="PROSITE" id="PS51471">
    <property type="entry name" value="FE2OG_OXY"/>
    <property type="match status" value="1"/>
</dbReference>
<organism evidence="6 7">
    <name type="scientific">Dorcoceras hygrometricum</name>
    <dbReference type="NCBI Taxonomy" id="472368"/>
    <lineage>
        <taxon>Eukaryota</taxon>
        <taxon>Viridiplantae</taxon>
        <taxon>Streptophyta</taxon>
        <taxon>Embryophyta</taxon>
        <taxon>Tracheophyta</taxon>
        <taxon>Spermatophyta</taxon>
        <taxon>Magnoliopsida</taxon>
        <taxon>eudicotyledons</taxon>
        <taxon>Gunneridae</taxon>
        <taxon>Pentapetalae</taxon>
        <taxon>asterids</taxon>
        <taxon>lamiids</taxon>
        <taxon>Lamiales</taxon>
        <taxon>Gesneriaceae</taxon>
        <taxon>Didymocarpoideae</taxon>
        <taxon>Trichosporeae</taxon>
        <taxon>Loxocarpinae</taxon>
        <taxon>Dorcoceras</taxon>
    </lineage>
</organism>